<sequence length="315" mass="35278">MDVSMDVNMDASMDVNMDINMDVSMDVSMDVNMDINMDINMDVSMDVNMDVNMDYDKRPSFTASQSFFLQTKNVSQGLGEDHILTVAQKLGTYHGTVVAYKVINRINLLDAFPGCFHQASVESPLFSVFVRAGFQRLQEEWSGDATKTHLLEMLAPYEVNPPEFVVSGLLPQEPFATAMHGDLQPSNIFFKHTTDGQYTIKVIDWATARYSQGTCDLVYLLNIGVDADVRRRVTKSATDVYFNAFNAALTDLNANLSYPRDVFEDQLVKARQLLVVWSIMSVNLFSSTQHLRDRLTAILADILLDPTVPSPTLST</sequence>
<dbReference type="SMART" id="SM00587">
    <property type="entry name" value="CHK"/>
    <property type="match status" value="1"/>
</dbReference>
<dbReference type="AlphaFoldDB" id="A0A8J5K452"/>
<dbReference type="PANTHER" id="PTHR11012">
    <property type="entry name" value="PROTEIN KINASE-LIKE DOMAIN-CONTAINING"/>
    <property type="match status" value="1"/>
</dbReference>
<dbReference type="InterPro" id="IPR015897">
    <property type="entry name" value="CHK_kinase-like"/>
</dbReference>
<reference evidence="2" key="1">
    <citation type="journal article" date="2021" name="Sci. Adv.">
        <title>The American lobster genome reveals insights on longevity, neural, and immune adaptations.</title>
        <authorList>
            <person name="Polinski J.M."/>
            <person name="Zimin A.V."/>
            <person name="Clark K.F."/>
            <person name="Kohn A.B."/>
            <person name="Sadowski N."/>
            <person name="Timp W."/>
            <person name="Ptitsyn A."/>
            <person name="Khanna P."/>
            <person name="Romanova D.Y."/>
            <person name="Williams P."/>
            <person name="Greenwood S.J."/>
            <person name="Moroz L.L."/>
            <person name="Walt D.R."/>
            <person name="Bodnar A.G."/>
        </authorList>
    </citation>
    <scope>NUCLEOTIDE SEQUENCE</scope>
    <source>
        <strain evidence="2">GMGI-L3</strain>
    </source>
</reference>
<evidence type="ECO:0000313" key="3">
    <source>
        <dbReference type="Proteomes" id="UP000747542"/>
    </source>
</evidence>
<accession>A0A8J5K452</accession>
<feature type="domain" description="CHK kinase-like" evidence="1">
    <location>
        <begin position="67"/>
        <end position="251"/>
    </location>
</feature>
<organism evidence="2 3">
    <name type="scientific">Homarus americanus</name>
    <name type="common">American lobster</name>
    <dbReference type="NCBI Taxonomy" id="6706"/>
    <lineage>
        <taxon>Eukaryota</taxon>
        <taxon>Metazoa</taxon>
        <taxon>Ecdysozoa</taxon>
        <taxon>Arthropoda</taxon>
        <taxon>Crustacea</taxon>
        <taxon>Multicrustacea</taxon>
        <taxon>Malacostraca</taxon>
        <taxon>Eumalacostraca</taxon>
        <taxon>Eucarida</taxon>
        <taxon>Decapoda</taxon>
        <taxon>Pleocyemata</taxon>
        <taxon>Astacidea</taxon>
        <taxon>Nephropoidea</taxon>
        <taxon>Nephropidae</taxon>
        <taxon>Homarus</taxon>
    </lineage>
</organism>
<keyword evidence="2" id="KW-0418">Kinase</keyword>
<evidence type="ECO:0000259" key="1">
    <source>
        <dbReference type="SMART" id="SM00587"/>
    </source>
</evidence>
<evidence type="ECO:0000313" key="2">
    <source>
        <dbReference type="EMBL" id="KAG7170252.1"/>
    </source>
</evidence>
<gene>
    <name evidence="2" type="ORF">Hamer_G024800</name>
</gene>
<protein>
    <submittedName>
        <fullName evidence="2">Putative Ecdysteroid kinase-containing protein 14</fullName>
    </submittedName>
</protein>
<dbReference type="Gene3D" id="3.90.1200.10">
    <property type="match status" value="1"/>
</dbReference>
<dbReference type="PANTHER" id="PTHR11012:SF58">
    <property type="entry name" value="CHK KINASE-LIKE DOMAIN-CONTAINING PROTEIN"/>
    <property type="match status" value="1"/>
</dbReference>
<dbReference type="Pfam" id="PF02958">
    <property type="entry name" value="EcKL"/>
    <property type="match status" value="1"/>
</dbReference>
<proteinExistence type="predicted"/>
<dbReference type="InterPro" id="IPR011009">
    <property type="entry name" value="Kinase-like_dom_sf"/>
</dbReference>
<comment type="caution">
    <text evidence="2">The sequence shown here is derived from an EMBL/GenBank/DDBJ whole genome shotgun (WGS) entry which is preliminary data.</text>
</comment>
<keyword evidence="2" id="KW-0808">Transferase</keyword>
<dbReference type="InterPro" id="IPR004119">
    <property type="entry name" value="EcKL"/>
</dbReference>
<dbReference type="EMBL" id="JAHLQT010014578">
    <property type="protein sequence ID" value="KAG7170252.1"/>
    <property type="molecule type" value="Genomic_DNA"/>
</dbReference>
<name>A0A8J5K452_HOMAM</name>
<dbReference type="SUPFAM" id="SSF56112">
    <property type="entry name" value="Protein kinase-like (PK-like)"/>
    <property type="match status" value="1"/>
</dbReference>
<keyword evidence="3" id="KW-1185">Reference proteome</keyword>
<dbReference type="GO" id="GO:0016301">
    <property type="term" value="F:kinase activity"/>
    <property type="evidence" value="ECO:0007669"/>
    <property type="project" value="UniProtKB-KW"/>
</dbReference>
<dbReference type="Proteomes" id="UP000747542">
    <property type="component" value="Unassembled WGS sequence"/>
</dbReference>